<feature type="region of interest" description="Disordered" evidence="6">
    <location>
        <begin position="396"/>
        <end position="485"/>
    </location>
</feature>
<keyword evidence="9" id="KW-1185">Reference proteome</keyword>
<dbReference type="GO" id="GO:0016929">
    <property type="term" value="F:deSUMOylase activity"/>
    <property type="evidence" value="ECO:0007669"/>
    <property type="project" value="TreeGrafter"/>
</dbReference>
<evidence type="ECO:0000256" key="6">
    <source>
        <dbReference type="SAM" id="MobiDB-lite"/>
    </source>
</evidence>
<keyword evidence="3" id="KW-0378">Hydrolase</keyword>
<dbReference type="Pfam" id="PF02902">
    <property type="entry name" value="Peptidase_C48"/>
    <property type="match status" value="1"/>
</dbReference>
<evidence type="ECO:0000313" key="9">
    <source>
        <dbReference type="Proteomes" id="UP001314263"/>
    </source>
</evidence>
<comment type="similarity">
    <text evidence="1">Belongs to the peptidase C48 family.</text>
</comment>
<evidence type="ECO:0000256" key="3">
    <source>
        <dbReference type="ARBA" id="ARBA00022801"/>
    </source>
</evidence>
<evidence type="ECO:0000313" key="8">
    <source>
        <dbReference type="EMBL" id="CAK0771046.1"/>
    </source>
</evidence>
<organism evidence="8 9">
    <name type="scientific">Coccomyxa viridis</name>
    <dbReference type="NCBI Taxonomy" id="1274662"/>
    <lineage>
        <taxon>Eukaryota</taxon>
        <taxon>Viridiplantae</taxon>
        <taxon>Chlorophyta</taxon>
        <taxon>core chlorophytes</taxon>
        <taxon>Trebouxiophyceae</taxon>
        <taxon>Trebouxiophyceae incertae sedis</taxon>
        <taxon>Coccomyxaceae</taxon>
        <taxon>Coccomyxa</taxon>
    </lineage>
</organism>
<dbReference type="AlphaFoldDB" id="A0AAV1I1P3"/>
<dbReference type="Proteomes" id="UP001314263">
    <property type="component" value="Unassembled WGS sequence"/>
</dbReference>
<name>A0AAV1I1P3_9CHLO</name>
<dbReference type="SUPFAM" id="SSF54001">
    <property type="entry name" value="Cysteine proteinases"/>
    <property type="match status" value="1"/>
</dbReference>
<keyword evidence="2" id="KW-0645">Protease</keyword>
<feature type="compositionally biased region" description="Basic and acidic residues" evidence="6">
    <location>
        <begin position="34"/>
        <end position="48"/>
    </location>
</feature>
<dbReference type="GO" id="GO:0005634">
    <property type="term" value="C:nucleus"/>
    <property type="evidence" value="ECO:0007669"/>
    <property type="project" value="TreeGrafter"/>
</dbReference>
<dbReference type="EMBL" id="CAUYUE010000004">
    <property type="protein sequence ID" value="CAK0771046.1"/>
    <property type="molecule type" value="Genomic_DNA"/>
</dbReference>
<dbReference type="InterPro" id="IPR038765">
    <property type="entry name" value="Papain-like_cys_pep_sf"/>
</dbReference>
<keyword evidence="4" id="KW-0788">Thiol protease</keyword>
<dbReference type="PROSITE" id="PS50600">
    <property type="entry name" value="ULP_PROTEASE"/>
    <property type="match status" value="1"/>
</dbReference>
<feature type="compositionally biased region" description="Acidic residues" evidence="6">
    <location>
        <begin position="450"/>
        <end position="481"/>
    </location>
</feature>
<keyword evidence="5" id="KW-0175">Coiled coil</keyword>
<protein>
    <recommendedName>
        <fullName evidence="7">Ubiquitin-like protease family profile domain-containing protein</fullName>
    </recommendedName>
</protein>
<dbReference type="GO" id="GO:0016926">
    <property type="term" value="P:protein desumoylation"/>
    <property type="evidence" value="ECO:0007669"/>
    <property type="project" value="TreeGrafter"/>
</dbReference>
<sequence length="741" mass="83021">MGISDLFSTFISTPGKVFNYVQENILKSPRQQKRPRDDSAGLERHEQPVARLKLSLPDPGDKADSRRGNLSGNTRQHLLDDRIVSGEVVSPPAHWLQKQQEARGLKRLPGALHYSSPAKRGKSNAAASPAQPLQLWSSIRNTRHGPQTGFRRAHTSVMPTTTPMLDPDEESQVRRRILEDLGQAGKVSLDADVKAAQAAAQRAAVLHKLQLRELQSAAGGRSSQPLSKMGTAQEKGRFMRHLDASSGALSKQSVTPALPRTPDQARQPFFTSATPLEEQQERAMRQVLREEEDLKRRELEKDKSKAAYQEVKARYRQAEENLRVIRDRAQRVVDGTDPGSTSRRGIQLALARDIKLAEEERRRWEALRERSLLQYAAAQPLPDEARPAAAAGVPGVLRRTESPGDSASSQLQQQRQGLKPTVPVQARKAPAVTKAVPKHQEEETVVLLSDSDEEEQQDEVEPEEEADEEEEVEEETEEESSLSEALEGVHVGDEVASAARQLSKKQQALAAKALGPGAADEIVAYHRPSNIEMPRRLLRCLRGLDWLNDEVINIYMGMLQVRDGERRKAGLGPKCHFFNSFFVNKLWQDAGAYCYANVARWTYQKKLQKQGQLSDTILEVDRVIMPVHLGNHWTCAVIDLAAKELVYHDSMGGRHMEIMKALRRYVADEYRDKLKQTVDTSKWKIRFPADIPYQTNGSDCGVFALQYAEHASRGAAFDFDQQDMPLLRLKIASDIMSLKIN</sequence>
<dbReference type="PANTHER" id="PTHR12606">
    <property type="entry name" value="SENTRIN/SUMO-SPECIFIC PROTEASE"/>
    <property type="match status" value="1"/>
</dbReference>
<feature type="coiled-coil region" evidence="5">
    <location>
        <begin position="277"/>
        <end position="328"/>
    </location>
</feature>
<dbReference type="PANTHER" id="PTHR12606:SF1">
    <property type="entry name" value="UBIQUITIN-LIKE-SPECIFIC PROTEASE 1A"/>
    <property type="match status" value="1"/>
</dbReference>
<evidence type="ECO:0000256" key="2">
    <source>
        <dbReference type="ARBA" id="ARBA00022670"/>
    </source>
</evidence>
<reference evidence="8 9" key="1">
    <citation type="submission" date="2023-10" db="EMBL/GenBank/DDBJ databases">
        <authorList>
            <person name="Maclean D."/>
            <person name="Macfadyen A."/>
        </authorList>
    </citation>
    <scope>NUCLEOTIDE SEQUENCE [LARGE SCALE GENOMIC DNA]</scope>
</reference>
<comment type="caution">
    <text evidence="8">The sequence shown here is derived from an EMBL/GenBank/DDBJ whole genome shotgun (WGS) entry which is preliminary data.</text>
</comment>
<evidence type="ECO:0000256" key="1">
    <source>
        <dbReference type="ARBA" id="ARBA00005234"/>
    </source>
</evidence>
<proteinExistence type="inferred from homology"/>
<accession>A0AAV1I1P3</accession>
<feature type="region of interest" description="Disordered" evidence="6">
    <location>
        <begin position="244"/>
        <end position="277"/>
    </location>
</feature>
<dbReference type="InterPro" id="IPR003653">
    <property type="entry name" value="Peptidase_C48_C"/>
</dbReference>
<gene>
    <name evidence="8" type="ORF">CVIRNUC_003827</name>
</gene>
<feature type="compositionally biased region" description="Polar residues" evidence="6">
    <location>
        <begin position="403"/>
        <end position="416"/>
    </location>
</feature>
<dbReference type="Gene3D" id="3.40.395.10">
    <property type="entry name" value="Adenoviral Proteinase, Chain A"/>
    <property type="match status" value="1"/>
</dbReference>
<evidence type="ECO:0000256" key="5">
    <source>
        <dbReference type="SAM" id="Coils"/>
    </source>
</evidence>
<evidence type="ECO:0000259" key="7">
    <source>
        <dbReference type="PROSITE" id="PS50600"/>
    </source>
</evidence>
<dbReference type="GO" id="GO:0006508">
    <property type="term" value="P:proteolysis"/>
    <property type="evidence" value="ECO:0007669"/>
    <property type="project" value="UniProtKB-KW"/>
</dbReference>
<evidence type="ECO:0000256" key="4">
    <source>
        <dbReference type="ARBA" id="ARBA00022807"/>
    </source>
</evidence>
<feature type="region of interest" description="Disordered" evidence="6">
    <location>
        <begin position="28"/>
        <end position="76"/>
    </location>
</feature>
<feature type="domain" description="Ubiquitin-like protease family profile" evidence="7">
    <location>
        <begin position="531"/>
        <end position="711"/>
    </location>
</feature>